<feature type="domain" description="tRNA synthetases class I catalytic" evidence="12">
    <location>
        <begin position="19"/>
        <end position="128"/>
    </location>
</feature>
<dbReference type="Gene3D" id="3.40.50.620">
    <property type="entry name" value="HUPs"/>
    <property type="match status" value="1"/>
</dbReference>
<dbReference type="InterPro" id="IPR014758">
    <property type="entry name" value="Met-tRNA_synth"/>
</dbReference>
<comment type="subunit">
    <text evidence="10">Monomer.</text>
</comment>
<comment type="similarity">
    <text evidence="11">Belongs to the class-I aminoacyl-tRNA synthetase family.</text>
</comment>
<evidence type="ECO:0000256" key="2">
    <source>
        <dbReference type="ARBA" id="ARBA00003314"/>
    </source>
</evidence>
<evidence type="ECO:0000256" key="4">
    <source>
        <dbReference type="ARBA" id="ARBA00022723"/>
    </source>
</evidence>
<dbReference type="NCBIfam" id="NF008900">
    <property type="entry name" value="PRK12267.1"/>
    <property type="match status" value="1"/>
</dbReference>
<evidence type="ECO:0000256" key="10">
    <source>
        <dbReference type="HAMAP-Rule" id="MF_01228"/>
    </source>
</evidence>
<dbReference type="InterPro" id="IPR033911">
    <property type="entry name" value="MetRS_core"/>
</dbReference>
<comment type="caution">
    <text evidence="15">The sequence shown here is derived from an EMBL/GenBank/DDBJ whole genome shotgun (WGS) entry which is preliminary data.</text>
</comment>
<dbReference type="InterPro" id="IPR023457">
    <property type="entry name" value="Met-tRNA_synth_2"/>
</dbReference>
<dbReference type="HAMAP" id="MF_01228">
    <property type="entry name" value="Met_tRNA_synth_type2"/>
    <property type="match status" value="1"/>
</dbReference>
<feature type="short sequence motif" description="'KMSKS' region" evidence="10">
    <location>
        <begin position="306"/>
        <end position="310"/>
    </location>
</feature>
<keyword evidence="10" id="KW-0963">Cytoplasm</keyword>
<feature type="domain" description="Methionyl-tRNA synthetase anticodon-binding" evidence="14">
    <location>
        <begin position="404"/>
        <end position="485"/>
    </location>
</feature>
<keyword evidence="7 10" id="KW-0067">ATP-binding</keyword>
<dbReference type="Gene3D" id="2.170.220.10">
    <property type="match status" value="1"/>
</dbReference>
<dbReference type="SUPFAM" id="SSF52374">
    <property type="entry name" value="Nucleotidylyl transferase"/>
    <property type="match status" value="1"/>
</dbReference>
<comment type="function">
    <text evidence="2 10">Is required not only for elongation of protein synthesis but also for the initiation of all mRNA translation through initiator tRNA(fMet) aminoacylation.</text>
</comment>
<organism evidence="15 16">
    <name type="scientific">Gloeocapsopsis crepidinum LEGE 06123</name>
    <dbReference type="NCBI Taxonomy" id="588587"/>
    <lineage>
        <taxon>Bacteria</taxon>
        <taxon>Bacillati</taxon>
        <taxon>Cyanobacteriota</taxon>
        <taxon>Cyanophyceae</taxon>
        <taxon>Oscillatoriophycideae</taxon>
        <taxon>Chroococcales</taxon>
        <taxon>Chroococcaceae</taxon>
        <taxon>Gloeocapsopsis</taxon>
    </lineage>
</organism>
<dbReference type="PANTHER" id="PTHR43326">
    <property type="entry name" value="METHIONYL-TRNA SYNTHETASE"/>
    <property type="match status" value="1"/>
</dbReference>
<dbReference type="PANTHER" id="PTHR43326:SF1">
    <property type="entry name" value="METHIONINE--TRNA LIGASE, MITOCHONDRIAL"/>
    <property type="match status" value="1"/>
</dbReference>
<evidence type="ECO:0000256" key="8">
    <source>
        <dbReference type="ARBA" id="ARBA00022917"/>
    </source>
</evidence>
<dbReference type="InterPro" id="IPR014729">
    <property type="entry name" value="Rossmann-like_a/b/a_fold"/>
</dbReference>
<feature type="binding site" evidence="10">
    <location>
        <position position="150"/>
    </location>
    <ligand>
        <name>Zn(2+)</name>
        <dbReference type="ChEBI" id="CHEBI:29105"/>
    </ligand>
</feature>
<evidence type="ECO:0000256" key="5">
    <source>
        <dbReference type="ARBA" id="ARBA00022741"/>
    </source>
</evidence>
<comment type="cofactor">
    <cofactor evidence="1">
        <name>Zn(2+)</name>
        <dbReference type="ChEBI" id="CHEBI:29105"/>
    </cofactor>
</comment>
<evidence type="ECO:0000259" key="13">
    <source>
        <dbReference type="Pfam" id="PF09334"/>
    </source>
</evidence>
<comment type="caution">
    <text evidence="10">Lacks conserved residue(s) required for the propagation of feature annotation.</text>
</comment>
<dbReference type="EC" id="6.1.1.10" evidence="10"/>
<feature type="binding site" evidence="10">
    <location>
        <position position="153"/>
    </location>
    <ligand>
        <name>Zn(2+)</name>
        <dbReference type="ChEBI" id="CHEBI:29105"/>
    </ligand>
</feature>
<dbReference type="EMBL" id="JADEWN010000011">
    <property type="protein sequence ID" value="MBE9189995.1"/>
    <property type="molecule type" value="Genomic_DNA"/>
</dbReference>
<keyword evidence="5 10" id="KW-0547">Nucleotide-binding</keyword>
<dbReference type="Proteomes" id="UP000651156">
    <property type="component" value="Unassembled WGS sequence"/>
</dbReference>
<comment type="subcellular location">
    <subcellularLocation>
        <location evidence="10">Cytoplasm</location>
    </subcellularLocation>
</comment>
<keyword evidence="4" id="KW-0479">Metal-binding</keyword>
<dbReference type="Pfam" id="PF01406">
    <property type="entry name" value="tRNA-synt_1e"/>
    <property type="match status" value="1"/>
</dbReference>
<keyword evidence="3 10" id="KW-0436">Ligase</keyword>
<dbReference type="NCBIfam" id="TIGR00398">
    <property type="entry name" value="metG"/>
    <property type="match status" value="1"/>
</dbReference>
<dbReference type="Pfam" id="PF09334">
    <property type="entry name" value="tRNA-synt_1g"/>
    <property type="match status" value="1"/>
</dbReference>
<evidence type="ECO:0000259" key="12">
    <source>
        <dbReference type="Pfam" id="PF01406"/>
    </source>
</evidence>
<accession>A0ABR9UPL5</accession>
<dbReference type="SUPFAM" id="SSF47323">
    <property type="entry name" value="Anticodon-binding domain of a subclass of class I aminoacyl-tRNA synthetases"/>
    <property type="match status" value="1"/>
</dbReference>
<feature type="domain" description="Methionyl/Leucyl tRNA synthetase" evidence="13">
    <location>
        <begin position="148"/>
        <end position="370"/>
    </location>
</feature>
<dbReference type="Pfam" id="PF19303">
    <property type="entry name" value="Anticodon_3"/>
    <property type="match status" value="1"/>
</dbReference>
<evidence type="ECO:0000256" key="11">
    <source>
        <dbReference type="RuleBase" id="RU363039"/>
    </source>
</evidence>
<dbReference type="InterPro" id="IPR041872">
    <property type="entry name" value="Anticodon_Met"/>
</dbReference>
<gene>
    <name evidence="10" type="primary">metG</name>
    <name evidence="15" type="ORF">IQ230_06375</name>
</gene>
<evidence type="ECO:0000313" key="15">
    <source>
        <dbReference type="EMBL" id="MBE9189995.1"/>
    </source>
</evidence>
<evidence type="ECO:0000256" key="1">
    <source>
        <dbReference type="ARBA" id="ARBA00001947"/>
    </source>
</evidence>
<name>A0ABR9UPL5_9CHRO</name>
<dbReference type="CDD" id="cd00814">
    <property type="entry name" value="MetRS_core"/>
    <property type="match status" value="1"/>
</dbReference>
<comment type="catalytic activity">
    <reaction evidence="10">
        <text>tRNA(Met) + L-methionine + ATP = L-methionyl-tRNA(Met) + AMP + diphosphate</text>
        <dbReference type="Rhea" id="RHEA:13481"/>
        <dbReference type="Rhea" id="RHEA-COMP:9667"/>
        <dbReference type="Rhea" id="RHEA-COMP:9698"/>
        <dbReference type="ChEBI" id="CHEBI:30616"/>
        <dbReference type="ChEBI" id="CHEBI:33019"/>
        <dbReference type="ChEBI" id="CHEBI:57844"/>
        <dbReference type="ChEBI" id="CHEBI:78442"/>
        <dbReference type="ChEBI" id="CHEBI:78530"/>
        <dbReference type="ChEBI" id="CHEBI:456215"/>
        <dbReference type="EC" id="6.1.1.10"/>
    </reaction>
</comment>
<feature type="short sequence motif" description="'HIGH' region" evidence="10">
    <location>
        <begin position="17"/>
        <end position="27"/>
    </location>
</feature>
<evidence type="ECO:0000256" key="7">
    <source>
        <dbReference type="ARBA" id="ARBA00022840"/>
    </source>
</evidence>
<dbReference type="InterPro" id="IPR032678">
    <property type="entry name" value="tRNA-synt_1_cat_dom"/>
</dbReference>
<evidence type="ECO:0000313" key="16">
    <source>
        <dbReference type="Proteomes" id="UP000651156"/>
    </source>
</evidence>
<evidence type="ECO:0000256" key="6">
    <source>
        <dbReference type="ARBA" id="ARBA00022833"/>
    </source>
</evidence>
<keyword evidence="16" id="KW-1185">Reference proteome</keyword>
<feature type="binding site" evidence="10">
    <location>
        <position position="135"/>
    </location>
    <ligand>
        <name>Zn(2+)</name>
        <dbReference type="ChEBI" id="CHEBI:29105"/>
    </ligand>
</feature>
<proteinExistence type="inferred from homology"/>
<reference evidence="15 16" key="1">
    <citation type="submission" date="2020-10" db="EMBL/GenBank/DDBJ databases">
        <authorList>
            <person name="Castelo-Branco R."/>
            <person name="Eusebio N."/>
            <person name="Adriana R."/>
            <person name="Vieira A."/>
            <person name="Brugerolle De Fraissinette N."/>
            <person name="Rezende De Castro R."/>
            <person name="Schneider M.P."/>
            <person name="Vasconcelos V."/>
            <person name="Leao P.N."/>
        </authorList>
    </citation>
    <scope>NUCLEOTIDE SEQUENCE [LARGE SCALE GENOMIC DNA]</scope>
    <source>
        <strain evidence="15 16">LEGE 06123</strain>
    </source>
</reference>
<dbReference type="Gene3D" id="1.10.730.10">
    <property type="entry name" value="Isoleucyl-tRNA Synthetase, Domain 1"/>
    <property type="match status" value="1"/>
</dbReference>
<feature type="binding site" evidence="10">
    <location>
        <position position="132"/>
    </location>
    <ligand>
        <name>Zn(2+)</name>
        <dbReference type="ChEBI" id="CHEBI:29105"/>
    </ligand>
</feature>
<dbReference type="GO" id="GO:0004825">
    <property type="term" value="F:methionine-tRNA ligase activity"/>
    <property type="evidence" value="ECO:0007669"/>
    <property type="project" value="UniProtKB-EC"/>
</dbReference>
<dbReference type="PRINTS" id="PR01041">
    <property type="entry name" value="TRNASYNTHMET"/>
</dbReference>
<dbReference type="CDD" id="cd07957">
    <property type="entry name" value="Anticodon_Ia_Met"/>
    <property type="match status" value="1"/>
</dbReference>
<dbReference type="InterPro" id="IPR009080">
    <property type="entry name" value="tRNAsynth_Ia_anticodon-bd"/>
</dbReference>
<dbReference type="InterPro" id="IPR015413">
    <property type="entry name" value="Methionyl/Leucyl_tRNA_Synth"/>
</dbReference>
<evidence type="ECO:0000256" key="9">
    <source>
        <dbReference type="ARBA" id="ARBA00023146"/>
    </source>
</evidence>
<protein>
    <recommendedName>
        <fullName evidence="10">Methionine--tRNA ligase</fullName>
        <ecNumber evidence="10">6.1.1.10</ecNumber>
    </recommendedName>
    <alternativeName>
        <fullName evidence="10">Methionyl-tRNA synthetase</fullName>
        <shortName evidence="10">MetRS</shortName>
    </alternativeName>
</protein>
<evidence type="ECO:0000259" key="14">
    <source>
        <dbReference type="Pfam" id="PF19303"/>
    </source>
</evidence>
<sequence>MISASKTTKFALTTPLYYVNDLPHIGSAYTTIAADILARFARLQGKSVMLVTGTDEHGQKIQRTAESKERSPQAYCDEIAAGFVALWEKLDIQYDSFIRTTSVKHEAIVTSFVQRLWDQGDIYKSRQQGWYCVACEEFKEERELLDGHRCPIHTNKPAEWRDEENYFFRLSRYQLQLEELYQQNPDFIQPESRRNEVLSFVSQGLQDFSISRVNVQWGFPVPIDPKQTIYVWVDALIGYITALLNPEDEPNLENALSQWWPINLHLIGKDILRFHAVYWPAMLMSAGLSIPHKLFVHGFLTKDGQKMGKSLGNTLDPIALVERYGADAVRYYFFKEIEFGKDGDFNETRFINVLNADLANDLGNLLNRTLNMVKKYCNGNIPDCSSDDISSDHPLKAIGSALEKKVKQNYEALAFNQACDAILSLVRAGNKFIDEQAPWTLYKQGHQQQVEQVLYTVLESIRLAAYLLSPIIPNVSSKIYQQLGFAINFNEKTQIATLTPFKSHSQWGLLSVEQKLGTPKPVFQRLELLQTI</sequence>
<keyword evidence="6" id="KW-0862">Zinc</keyword>
<keyword evidence="8 10" id="KW-0648">Protein biosynthesis</keyword>
<keyword evidence="9 10" id="KW-0030">Aminoacyl-tRNA synthetase</keyword>
<evidence type="ECO:0000256" key="3">
    <source>
        <dbReference type="ARBA" id="ARBA00022598"/>
    </source>
</evidence>